<accession>A0ABR2RBF9</accession>
<gene>
    <name evidence="1" type="ORF">V6N11_036633</name>
</gene>
<evidence type="ECO:0000313" key="2">
    <source>
        <dbReference type="Proteomes" id="UP001396334"/>
    </source>
</evidence>
<keyword evidence="2" id="KW-1185">Reference proteome</keyword>
<dbReference type="EMBL" id="JBBPBN010000024">
    <property type="protein sequence ID" value="KAK9010118.1"/>
    <property type="molecule type" value="Genomic_DNA"/>
</dbReference>
<sequence length="147" mass="16852">MGKVFMITLEGSVYSCKHCHTHLALLDDIISKCEYLSGREKRPHDDDWNAHYCRYILCRVWLNSGMEIRVFFYWVKVSQANHHGEDIEGGDPVQPPPQAPQYPTETLATLGAIGSFRGEVPVHSYRIFTLQEHMADHVSQPQLPQDD</sequence>
<organism evidence="1 2">
    <name type="scientific">Hibiscus sabdariffa</name>
    <name type="common">roselle</name>
    <dbReference type="NCBI Taxonomy" id="183260"/>
    <lineage>
        <taxon>Eukaryota</taxon>
        <taxon>Viridiplantae</taxon>
        <taxon>Streptophyta</taxon>
        <taxon>Embryophyta</taxon>
        <taxon>Tracheophyta</taxon>
        <taxon>Spermatophyta</taxon>
        <taxon>Magnoliopsida</taxon>
        <taxon>eudicotyledons</taxon>
        <taxon>Gunneridae</taxon>
        <taxon>Pentapetalae</taxon>
        <taxon>rosids</taxon>
        <taxon>malvids</taxon>
        <taxon>Malvales</taxon>
        <taxon>Malvaceae</taxon>
        <taxon>Malvoideae</taxon>
        <taxon>Hibiscus</taxon>
    </lineage>
</organism>
<protein>
    <recommendedName>
        <fullName evidence="3">Yippee domain-containing protein</fullName>
    </recommendedName>
</protein>
<evidence type="ECO:0008006" key="3">
    <source>
        <dbReference type="Google" id="ProtNLM"/>
    </source>
</evidence>
<name>A0ABR2RBF9_9ROSI</name>
<reference evidence="1 2" key="1">
    <citation type="journal article" date="2024" name="G3 (Bethesda)">
        <title>Genome assembly of Hibiscus sabdariffa L. provides insights into metabolisms of medicinal natural products.</title>
        <authorList>
            <person name="Kim T."/>
        </authorList>
    </citation>
    <scope>NUCLEOTIDE SEQUENCE [LARGE SCALE GENOMIC DNA]</scope>
    <source>
        <strain evidence="1">TK-2024</strain>
        <tissue evidence="1">Old leaves</tissue>
    </source>
</reference>
<evidence type="ECO:0000313" key="1">
    <source>
        <dbReference type="EMBL" id="KAK9010118.1"/>
    </source>
</evidence>
<comment type="caution">
    <text evidence="1">The sequence shown here is derived from an EMBL/GenBank/DDBJ whole genome shotgun (WGS) entry which is preliminary data.</text>
</comment>
<dbReference type="Proteomes" id="UP001396334">
    <property type="component" value="Unassembled WGS sequence"/>
</dbReference>
<proteinExistence type="predicted"/>